<feature type="compositionally biased region" description="Low complexity" evidence="1">
    <location>
        <begin position="367"/>
        <end position="386"/>
    </location>
</feature>
<feature type="region of interest" description="Disordered" evidence="1">
    <location>
        <begin position="64"/>
        <end position="94"/>
    </location>
</feature>
<dbReference type="RefSeq" id="XP_047773269.1">
    <property type="nucleotide sequence ID" value="XM_047928105.1"/>
</dbReference>
<sequence>MAEPPTSAYETMGTYTESDSRHDKKDTASIIHSDSSHVPQGALEEIALEGVPLPGSMSISPVAGVHSISHGEGDNTPTSFPVELHDDDPFPERPPSPLHSPVFLPLSPTSPSVSRIALEPTELFQHASTTSFFSLTTFEDSLSPAGSFTPPVSTLSSVSSVTSTDLTPTGVPTKSVPSLSGSLYRPPISEPQAVLQWGLETDGAYESSILGASISTQSLPIAEGVDTTFETSVLRPTDLSEELSGGVSPPILAMEGKVVTTPDVSSPSPSPSISLTPEVPLQGAVPSIRTPSSISYPTNISTRSLTPTERESPTVTVMRTLSTVTTVSSVPLSPFAVPTRSPTPSARPSTQPSLLSTHASPIYVPASLPTIPSESSPSSSAGIGPPVDTSPPAVTMAVEGSPGTAYTPPSPSMYLSVTTPHGDTPSIASLLETIPSETPERLPRRDLNSIWECIREMEIRRRAESTELASSLQGVRDLAESLRDRRREHLDVNMHGRGCHRGYLEGEFFHPATRAHLDNNLTLVAARGNRQTTPLAFIVICTPL</sequence>
<reference evidence="3 4" key="1">
    <citation type="journal article" date="2021" name="Environ. Microbiol.">
        <title>Gene family expansions and transcriptome signatures uncover fungal adaptations to wood decay.</title>
        <authorList>
            <person name="Hage H."/>
            <person name="Miyauchi S."/>
            <person name="Viragh M."/>
            <person name="Drula E."/>
            <person name="Min B."/>
            <person name="Chaduli D."/>
            <person name="Navarro D."/>
            <person name="Favel A."/>
            <person name="Norest M."/>
            <person name="Lesage-Meessen L."/>
            <person name="Balint B."/>
            <person name="Merenyi Z."/>
            <person name="de Eugenio L."/>
            <person name="Morin E."/>
            <person name="Martinez A.T."/>
            <person name="Baldrian P."/>
            <person name="Stursova M."/>
            <person name="Martinez M.J."/>
            <person name="Novotny C."/>
            <person name="Magnuson J.K."/>
            <person name="Spatafora J.W."/>
            <person name="Maurice S."/>
            <person name="Pangilinan J."/>
            <person name="Andreopoulos W."/>
            <person name="LaButti K."/>
            <person name="Hundley H."/>
            <person name="Na H."/>
            <person name="Kuo A."/>
            <person name="Barry K."/>
            <person name="Lipzen A."/>
            <person name="Henrissat B."/>
            <person name="Riley R."/>
            <person name="Ahrendt S."/>
            <person name="Nagy L.G."/>
            <person name="Grigoriev I.V."/>
            <person name="Martin F."/>
            <person name="Rosso M.N."/>
        </authorList>
    </citation>
    <scope>NUCLEOTIDE SEQUENCE [LARGE SCALE GENOMIC DNA]</scope>
    <source>
        <strain evidence="3 4">CIRM-BRFM 1785</strain>
    </source>
</reference>
<evidence type="ECO:0000313" key="4">
    <source>
        <dbReference type="Proteomes" id="UP000814176"/>
    </source>
</evidence>
<feature type="compositionally biased region" description="Low complexity" evidence="1">
    <location>
        <begin position="338"/>
        <end position="353"/>
    </location>
</feature>
<dbReference type="EMBL" id="JADCUA010000035">
    <property type="protein sequence ID" value="KAH9829906.1"/>
    <property type="molecule type" value="Genomic_DNA"/>
</dbReference>
<feature type="compositionally biased region" description="Basic and acidic residues" evidence="1">
    <location>
        <begin position="18"/>
        <end position="27"/>
    </location>
</feature>
<dbReference type="Proteomes" id="UP000814176">
    <property type="component" value="Unassembled WGS sequence"/>
</dbReference>
<evidence type="ECO:0000313" key="2">
    <source>
        <dbReference type="EMBL" id="KAH9828590.1"/>
    </source>
</evidence>
<feature type="region of interest" description="Disordered" evidence="1">
    <location>
        <begin position="161"/>
        <end position="183"/>
    </location>
</feature>
<feature type="region of interest" description="Disordered" evidence="1">
    <location>
        <begin position="287"/>
        <end position="315"/>
    </location>
</feature>
<evidence type="ECO:0000313" key="3">
    <source>
        <dbReference type="EMBL" id="KAH9829906.1"/>
    </source>
</evidence>
<dbReference type="GeneID" id="72008837"/>
<protein>
    <submittedName>
        <fullName evidence="3">Uncharacterized protein</fullName>
    </submittedName>
</protein>
<proteinExistence type="predicted"/>
<name>A0ABQ8JZT3_9APHY</name>
<keyword evidence="4" id="KW-1185">Reference proteome</keyword>
<evidence type="ECO:0000256" key="1">
    <source>
        <dbReference type="SAM" id="MobiDB-lite"/>
    </source>
</evidence>
<feature type="region of interest" description="Disordered" evidence="1">
    <location>
        <begin position="332"/>
        <end position="409"/>
    </location>
</feature>
<organism evidence="3 4">
    <name type="scientific">Rhodofomes roseus</name>
    <dbReference type="NCBI Taxonomy" id="34475"/>
    <lineage>
        <taxon>Eukaryota</taxon>
        <taxon>Fungi</taxon>
        <taxon>Dikarya</taxon>
        <taxon>Basidiomycota</taxon>
        <taxon>Agaricomycotina</taxon>
        <taxon>Agaricomycetes</taxon>
        <taxon>Polyporales</taxon>
        <taxon>Rhodofomes</taxon>
    </lineage>
</organism>
<comment type="caution">
    <text evidence="3">The sequence shown here is derived from an EMBL/GenBank/DDBJ whole genome shotgun (WGS) entry which is preliminary data.</text>
</comment>
<dbReference type="EMBL" id="JADCUA010000057">
    <property type="protein sequence ID" value="KAH9828590.1"/>
    <property type="molecule type" value="Genomic_DNA"/>
</dbReference>
<feature type="compositionally biased region" description="Polar residues" evidence="1">
    <location>
        <begin position="289"/>
        <end position="307"/>
    </location>
</feature>
<feature type="region of interest" description="Disordered" evidence="1">
    <location>
        <begin position="1"/>
        <end position="39"/>
    </location>
</feature>
<gene>
    <name evidence="3" type="ORF">C8Q71DRAFT_862991</name>
    <name evidence="2" type="ORF">C8Q71DRAFT_863875</name>
</gene>
<feature type="compositionally biased region" description="Polar residues" evidence="1">
    <location>
        <begin position="170"/>
        <end position="181"/>
    </location>
</feature>
<accession>A0ABQ8JZT3</accession>